<organism evidence="5 6">
    <name type="scientific">Brachybacterium phenoliresistens</name>
    <dbReference type="NCBI Taxonomy" id="396014"/>
    <lineage>
        <taxon>Bacteria</taxon>
        <taxon>Bacillati</taxon>
        <taxon>Actinomycetota</taxon>
        <taxon>Actinomycetes</taxon>
        <taxon>Micrococcales</taxon>
        <taxon>Dermabacteraceae</taxon>
        <taxon>Brachybacterium</taxon>
    </lineage>
</organism>
<dbReference type="NCBIfam" id="TIGR00121">
    <property type="entry name" value="birA_ligase"/>
    <property type="match status" value="1"/>
</dbReference>
<evidence type="ECO:0000256" key="1">
    <source>
        <dbReference type="ARBA" id="ARBA00022598"/>
    </source>
</evidence>
<keyword evidence="1 5" id="KW-0436">Ligase</keyword>
<dbReference type="InterPro" id="IPR003142">
    <property type="entry name" value="BPL_C"/>
</dbReference>
<dbReference type="InterPro" id="IPR004143">
    <property type="entry name" value="BPL_LPL_catalytic"/>
</dbReference>
<dbReference type="Gene3D" id="2.30.30.100">
    <property type="match status" value="1"/>
</dbReference>
<proteinExistence type="predicted"/>
<evidence type="ECO:0000256" key="2">
    <source>
        <dbReference type="ARBA" id="ARBA00023267"/>
    </source>
</evidence>
<dbReference type="InterPro" id="IPR004408">
    <property type="entry name" value="Biotin_CoA_COase_ligase"/>
</dbReference>
<evidence type="ECO:0000313" key="5">
    <source>
        <dbReference type="EMBL" id="EWS80761.1"/>
    </source>
</evidence>
<dbReference type="STRING" id="396014.BF93_01370"/>
<keyword evidence="6" id="KW-1185">Reference proteome</keyword>
<evidence type="ECO:0000259" key="4">
    <source>
        <dbReference type="PROSITE" id="PS51733"/>
    </source>
</evidence>
<dbReference type="Pfam" id="PF02237">
    <property type="entry name" value="BPL_C"/>
    <property type="match status" value="1"/>
</dbReference>
<dbReference type="eggNOG" id="COG0340">
    <property type="taxonomic scope" value="Bacteria"/>
</dbReference>
<dbReference type="GO" id="GO:0004077">
    <property type="term" value="F:biotin--[biotin carboxyl-carrier protein] ligase activity"/>
    <property type="evidence" value="ECO:0007669"/>
    <property type="project" value="UniProtKB-EC"/>
</dbReference>
<reference evidence="5 6" key="1">
    <citation type="submission" date="2014-02" db="EMBL/GenBank/DDBJ databases">
        <title>Genome sequence of Brachybacterium phenoliresistens strain W13A50.</title>
        <authorList>
            <person name="Wang X."/>
        </authorList>
    </citation>
    <scope>NUCLEOTIDE SEQUENCE [LARGE SCALE GENOMIC DNA]</scope>
    <source>
        <strain evidence="5 6">W13A50</strain>
    </source>
</reference>
<dbReference type="EMBL" id="JDYK01000012">
    <property type="protein sequence ID" value="EWS80761.1"/>
    <property type="molecule type" value="Genomic_DNA"/>
</dbReference>
<keyword evidence="2" id="KW-0092">Biotin</keyword>
<dbReference type="Gene3D" id="3.30.930.10">
    <property type="entry name" value="Bira Bifunctional Protein, Domain 2"/>
    <property type="match status" value="1"/>
</dbReference>
<comment type="caution">
    <text evidence="5">The sequence shown here is derived from an EMBL/GenBank/DDBJ whole genome shotgun (WGS) entry which is preliminary data.</text>
</comment>
<dbReference type="PATRIC" id="fig|396014.3.peg.2312"/>
<evidence type="ECO:0000313" key="6">
    <source>
        <dbReference type="Proteomes" id="UP000023067"/>
    </source>
</evidence>
<dbReference type="PROSITE" id="PS51733">
    <property type="entry name" value="BPL_LPL_CATALYTIC"/>
    <property type="match status" value="1"/>
</dbReference>
<dbReference type="AlphaFoldDB" id="Z9JSH9"/>
<name>Z9JSH9_9MICO</name>
<dbReference type="PANTHER" id="PTHR12835">
    <property type="entry name" value="BIOTIN PROTEIN LIGASE"/>
    <property type="match status" value="1"/>
</dbReference>
<accession>Z9JSH9</accession>
<sequence length="283" mass="29017">MTDPRPRPALLWRDRVASTQDEAARRAAAGADLPLAVATTDQHGGRGRLGRAWIAPPGGGLALTLALRTTLPAPARSWIPLAAGLAALDALEEAAPGLRAAAGLGLKWPNDVLAAGDRKLSGILVEARERDTVLIGIGTNLRGPVRDAQGEPLEAAWLLGADGLLARSGIPAPTSADALARTLAEALAEALVRRTAQLEEAAGDAEAAGLRASYGMSCVTLGREVRIQPLGARGPGAPHAQELTGRAVEIDPSGRLVVQDPTGVRTPVDVGDVLHAGLADRTG</sequence>
<dbReference type="EC" id="6.3.4.15" evidence="3"/>
<dbReference type="PANTHER" id="PTHR12835:SF5">
    <property type="entry name" value="BIOTIN--PROTEIN LIGASE"/>
    <property type="match status" value="1"/>
</dbReference>
<dbReference type="Pfam" id="PF03099">
    <property type="entry name" value="BPL_LplA_LipB"/>
    <property type="match status" value="1"/>
</dbReference>
<protein>
    <recommendedName>
        <fullName evidence="3">biotin--[biotin carboxyl-carrier protein] ligase</fullName>
        <ecNumber evidence="3">6.3.4.15</ecNumber>
    </recommendedName>
</protein>
<dbReference type="SUPFAM" id="SSF55681">
    <property type="entry name" value="Class II aaRS and biotin synthetases"/>
    <property type="match status" value="1"/>
</dbReference>
<dbReference type="RefSeq" id="WP_051486881.1">
    <property type="nucleotide sequence ID" value="NZ_KK069996.1"/>
</dbReference>
<gene>
    <name evidence="5" type="ORF">BF93_01370</name>
</gene>
<dbReference type="InterPro" id="IPR045864">
    <property type="entry name" value="aa-tRNA-synth_II/BPL/LPL"/>
</dbReference>
<dbReference type="HOGENOM" id="CLU_051096_5_0_11"/>
<feature type="domain" description="BPL/LPL catalytic" evidence="4">
    <location>
        <begin position="1"/>
        <end position="191"/>
    </location>
</feature>
<dbReference type="GO" id="GO:0005737">
    <property type="term" value="C:cytoplasm"/>
    <property type="evidence" value="ECO:0007669"/>
    <property type="project" value="TreeGrafter"/>
</dbReference>
<evidence type="ECO:0000256" key="3">
    <source>
        <dbReference type="ARBA" id="ARBA00024227"/>
    </source>
</evidence>
<dbReference type="Proteomes" id="UP000023067">
    <property type="component" value="Unassembled WGS sequence"/>
</dbReference>